<keyword evidence="2" id="KW-1185">Reference proteome</keyword>
<evidence type="ECO:0000313" key="1">
    <source>
        <dbReference type="EMBL" id="KAJ2932002.1"/>
    </source>
</evidence>
<dbReference type="AlphaFoldDB" id="A0A9W8MJB2"/>
<comment type="caution">
    <text evidence="1">The sequence shown here is derived from an EMBL/GenBank/DDBJ whole genome shotgun (WGS) entry which is preliminary data.</text>
</comment>
<reference evidence="1" key="1">
    <citation type="submission" date="2022-06" db="EMBL/GenBank/DDBJ databases">
        <title>Genome Sequence of Candolleomyces eurysporus.</title>
        <authorList>
            <person name="Buettner E."/>
        </authorList>
    </citation>
    <scope>NUCLEOTIDE SEQUENCE</scope>
    <source>
        <strain evidence="1">VTCC 930004</strain>
    </source>
</reference>
<dbReference type="EMBL" id="JANBPK010000786">
    <property type="protein sequence ID" value="KAJ2932002.1"/>
    <property type="molecule type" value="Genomic_DNA"/>
</dbReference>
<proteinExistence type="predicted"/>
<name>A0A9W8MJB2_9AGAR</name>
<protein>
    <submittedName>
        <fullName evidence="1">Uncharacterized protein</fullName>
    </submittedName>
</protein>
<dbReference type="OrthoDB" id="2354757at2759"/>
<organism evidence="1 2">
    <name type="scientific">Candolleomyces eurysporus</name>
    <dbReference type="NCBI Taxonomy" id="2828524"/>
    <lineage>
        <taxon>Eukaryota</taxon>
        <taxon>Fungi</taxon>
        <taxon>Dikarya</taxon>
        <taxon>Basidiomycota</taxon>
        <taxon>Agaricomycotina</taxon>
        <taxon>Agaricomycetes</taxon>
        <taxon>Agaricomycetidae</taxon>
        <taxon>Agaricales</taxon>
        <taxon>Agaricineae</taxon>
        <taxon>Psathyrellaceae</taxon>
        <taxon>Candolleomyces</taxon>
    </lineage>
</organism>
<feature type="non-terminal residue" evidence="1">
    <location>
        <position position="1"/>
    </location>
</feature>
<sequence length="61" mass="6734">MSRLFCIPGVVLLFCALVLSFLASISLPFLPALDIARVKFENGTALDNSSVPITEYRFGIW</sequence>
<gene>
    <name evidence="1" type="ORF">H1R20_g5079</name>
</gene>
<evidence type="ECO:0000313" key="2">
    <source>
        <dbReference type="Proteomes" id="UP001140091"/>
    </source>
</evidence>
<dbReference type="Proteomes" id="UP001140091">
    <property type="component" value="Unassembled WGS sequence"/>
</dbReference>
<accession>A0A9W8MJB2</accession>